<proteinExistence type="predicted"/>
<dbReference type="AlphaFoldDB" id="A0A1G2SEE6"/>
<feature type="transmembrane region" description="Helical" evidence="1">
    <location>
        <begin position="56"/>
        <end position="72"/>
    </location>
</feature>
<keyword evidence="1" id="KW-0812">Transmembrane</keyword>
<evidence type="ECO:0000313" key="3">
    <source>
        <dbReference type="Proteomes" id="UP000177987"/>
    </source>
</evidence>
<organism evidence="2 3">
    <name type="scientific">Candidatus Yonathbacteria bacterium RIFCSPLOWO2_01_FULL_47_33b</name>
    <dbReference type="NCBI Taxonomy" id="1802727"/>
    <lineage>
        <taxon>Bacteria</taxon>
        <taxon>Candidatus Yonathiibacteriota</taxon>
    </lineage>
</organism>
<keyword evidence="1" id="KW-1133">Transmembrane helix</keyword>
<dbReference type="EMBL" id="MHUW01000018">
    <property type="protein sequence ID" value="OHA83354.1"/>
    <property type="molecule type" value="Genomic_DNA"/>
</dbReference>
<gene>
    <name evidence="2" type="ORF">A2937_00740</name>
</gene>
<comment type="caution">
    <text evidence="2">The sequence shown here is derived from an EMBL/GenBank/DDBJ whole genome shotgun (WGS) entry which is preliminary data.</text>
</comment>
<sequence>MDLILAVLNVGSETIGLGVDPIRKAYLKLVGALWVLIGIMLIGLVCNVFGHPEVNIILSSLFAVVTAILWWRPRQVAEVAVAGAIIGDGSLSEGAKWILRHYFSVFKTVLLVGTIVLFYLGFVPFTENPGAFFVIIAGSIAVSLMADQWKYGGEIGKKLVFYGACTIIGFAVVSLIPQGFWGSDKSFLSEWALSIKGKEGGIFVLALLLAVILTLFDERSNAKKESRGSYTVLIFILFAIMVLAFKPPALHKTLDEYKLGGKTWSINTHRNTSTQRTTPKQPQARTVVVLATQVAFTEVKIPASTDFRWDAPEGCLVAIEYDGAPQGVTHDCSEHVDLGGNIRRLRLGFSSKTETPVKVTVTLTPV</sequence>
<keyword evidence="1" id="KW-0472">Membrane</keyword>
<reference evidence="2 3" key="1">
    <citation type="journal article" date="2016" name="Nat. Commun.">
        <title>Thousands of microbial genomes shed light on interconnected biogeochemical processes in an aquifer system.</title>
        <authorList>
            <person name="Anantharaman K."/>
            <person name="Brown C.T."/>
            <person name="Hug L.A."/>
            <person name="Sharon I."/>
            <person name="Castelle C.J."/>
            <person name="Probst A.J."/>
            <person name="Thomas B.C."/>
            <person name="Singh A."/>
            <person name="Wilkins M.J."/>
            <person name="Karaoz U."/>
            <person name="Brodie E.L."/>
            <person name="Williams K.H."/>
            <person name="Hubbard S.S."/>
            <person name="Banfield J.F."/>
        </authorList>
    </citation>
    <scope>NUCLEOTIDE SEQUENCE [LARGE SCALE GENOMIC DNA]</scope>
</reference>
<feature type="transmembrane region" description="Helical" evidence="1">
    <location>
        <begin position="159"/>
        <end position="180"/>
    </location>
</feature>
<protein>
    <submittedName>
        <fullName evidence="2">Uncharacterized protein</fullName>
    </submittedName>
</protein>
<feature type="transmembrane region" description="Helical" evidence="1">
    <location>
        <begin position="200"/>
        <end position="216"/>
    </location>
</feature>
<dbReference type="Proteomes" id="UP000177987">
    <property type="component" value="Unassembled WGS sequence"/>
</dbReference>
<feature type="transmembrane region" description="Helical" evidence="1">
    <location>
        <begin position="102"/>
        <end position="123"/>
    </location>
</feature>
<feature type="transmembrane region" description="Helical" evidence="1">
    <location>
        <begin position="228"/>
        <end position="245"/>
    </location>
</feature>
<feature type="transmembrane region" description="Helical" evidence="1">
    <location>
        <begin position="29"/>
        <end position="50"/>
    </location>
</feature>
<accession>A0A1G2SEE6</accession>
<feature type="transmembrane region" description="Helical" evidence="1">
    <location>
        <begin position="129"/>
        <end position="147"/>
    </location>
</feature>
<evidence type="ECO:0000256" key="1">
    <source>
        <dbReference type="SAM" id="Phobius"/>
    </source>
</evidence>
<name>A0A1G2SEE6_9BACT</name>
<evidence type="ECO:0000313" key="2">
    <source>
        <dbReference type="EMBL" id="OHA83354.1"/>
    </source>
</evidence>